<dbReference type="KEGG" id="rde:RD1_A0108"/>
<feature type="region of interest" description="Disordered" evidence="1">
    <location>
        <begin position="67"/>
        <end position="86"/>
    </location>
</feature>
<reference evidence="2 3" key="1">
    <citation type="journal article" date="2007" name="J. Bacteriol.">
        <title>The complete genome sequence of Roseobacter denitrificans reveals a mixotrophic rather than photosynthetic metabolism.</title>
        <authorList>
            <person name="Swingley W.D."/>
            <person name="Sadekar S."/>
            <person name="Mastrian S.D."/>
            <person name="Matthies H.J."/>
            <person name="Hao J."/>
            <person name="Ramos H."/>
            <person name="Acharya C.R."/>
            <person name="Conrad A.L."/>
            <person name="Taylor H.L."/>
            <person name="Dejesa L.C."/>
            <person name="Shah M.K."/>
            <person name="O'huallachain M.E."/>
            <person name="Lince M.T."/>
            <person name="Blankenship R.E."/>
            <person name="Beatty J.T."/>
            <person name="Touchman J.W."/>
        </authorList>
    </citation>
    <scope>NUCLEOTIDE SEQUENCE [LARGE SCALE GENOMIC DNA]</scope>
    <source>
        <strain evidence="3">ATCC 33942 / OCh 114</strain>
        <plasmid evidence="2 3">pTB1</plasmid>
    </source>
</reference>
<evidence type="ECO:0000313" key="3">
    <source>
        <dbReference type="Proteomes" id="UP000007029"/>
    </source>
</evidence>
<dbReference type="EMBL" id="CP000464">
    <property type="protein sequence ID" value="ABI93404.1"/>
    <property type="molecule type" value="Genomic_DNA"/>
</dbReference>
<evidence type="ECO:0000313" key="2">
    <source>
        <dbReference type="EMBL" id="ABI93404.1"/>
    </source>
</evidence>
<proteinExistence type="predicted"/>
<dbReference type="AlphaFoldDB" id="Q07GJ5"/>
<sequence length="215" mass="23321">MPIRKPNKSFQEIRADTLAHKGHLTAERGQKTLKGDASGHETKVETVAAAAIPAARQYETTSLPVFMPEPSQNSGNGAEDPALGPKATEQTNTIISNPHDTVRTRLIFPHPKPGVSKTYDQVAAAMGRDIALKALVTDAIAALAEVDHLTVTPDTDLFANDKSNRLRTNRLLNRALVDELRQELDPYNVLSDYSIGIKLGQLILANYLGGKGELH</sequence>
<evidence type="ECO:0000256" key="1">
    <source>
        <dbReference type="SAM" id="MobiDB-lite"/>
    </source>
</evidence>
<gene>
    <name evidence="2" type="ordered locus">RD1_A0108</name>
</gene>
<dbReference type="HOGENOM" id="CLU_1282418_0_0_5"/>
<dbReference type="RefSeq" id="WP_011655460.1">
    <property type="nucleotide sequence ID" value="NC_008386.1"/>
</dbReference>
<keyword evidence="2" id="KW-0614">Plasmid</keyword>
<dbReference type="Gene3D" id="1.10.1220.190">
    <property type="entry name" value="VirC2, RHH domain"/>
    <property type="match status" value="1"/>
</dbReference>
<organism evidence="2 3">
    <name type="scientific">Roseobacter denitrificans (strain ATCC 33942 / OCh 114)</name>
    <name type="common">Erythrobacter sp. (strain OCh 114)</name>
    <name type="synonym">Roseobacter denitrificans</name>
    <dbReference type="NCBI Taxonomy" id="375451"/>
    <lineage>
        <taxon>Bacteria</taxon>
        <taxon>Pseudomonadati</taxon>
        <taxon>Pseudomonadota</taxon>
        <taxon>Alphaproteobacteria</taxon>
        <taxon>Rhodobacterales</taxon>
        <taxon>Roseobacteraceae</taxon>
        <taxon>Roseobacter</taxon>
    </lineage>
</organism>
<accession>Q07GJ5</accession>
<dbReference type="InterPro" id="IPR038473">
    <property type="entry name" value="VirC2_C_sf"/>
</dbReference>
<dbReference type="Proteomes" id="UP000007029">
    <property type="component" value="Plasmid pTB1"/>
</dbReference>
<keyword evidence="3" id="KW-1185">Reference proteome</keyword>
<protein>
    <submittedName>
        <fullName evidence="2">Uncharacterized protein</fullName>
    </submittedName>
</protein>
<geneLocation type="plasmid" evidence="2 3">
    <name>pTB1</name>
</geneLocation>
<name>Q07GJ5_ROSDO</name>